<dbReference type="PROSITE" id="PS00501">
    <property type="entry name" value="SPASE_I_1"/>
    <property type="match status" value="1"/>
</dbReference>
<evidence type="ECO:0000259" key="6">
    <source>
        <dbReference type="Pfam" id="PF10502"/>
    </source>
</evidence>
<feature type="region of interest" description="Disordered" evidence="5">
    <location>
        <begin position="147"/>
        <end position="179"/>
    </location>
</feature>
<comment type="similarity">
    <text evidence="2">Belongs to the peptidase S26 family.</text>
</comment>
<keyword evidence="4" id="KW-0378">Hydrolase</keyword>
<dbReference type="PRINTS" id="PR00727">
    <property type="entry name" value="LEADERPTASE"/>
</dbReference>
<dbReference type="InterPro" id="IPR019533">
    <property type="entry name" value="Peptidase_S26"/>
</dbReference>
<evidence type="ECO:0000313" key="7">
    <source>
        <dbReference type="EMBL" id="MFF1275856.1"/>
    </source>
</evidence>
<sequence>MKNAVPMVLGAVSSAVLLTTLARSRYLVVTVEGASMAPTLLHGERVLVRRVRAARIRTGRIVVTERPTGGRWDRMRLPPRLIKRVAAAPGEPLPRAGAPALRDLPEDRVPQGRVVLVGDNPAESLDSRFCGYVRTDQVFGVVVRVLPGPARDDGREPTAPLPRPAGQGPSRKDGTRWRT</sequence>
<comment type="caution">
    <text evidence="7">The sequence shown here is derived from an EMBL/GenBank/DDBJ whole genome shotgun (WGS) entry which is preliminary data.</text>
</comment>
<dbReference type="InterPro" id="IPR000223">
    <property type="entry name" value="Pept_S26A_signal_pept_1"/>
</dbReference>
<feature type="domain" description="Peptidase S26" evidence="6">
    <location>
        <begin position="14"/>
        <end position="91"/>
    </location>
</feature>
<reference evidence="7 8" key="1">
    <citation type="submission" date="2024-09" db="EMBL/GenBank/DDBJ databases">
        <title>The Natural Products Discovery Center: Release of the First 8490 Sequenced Strains for Exploring Actinobacteria Biosynthetic Diversity.</title>
        <authorList>
            <person name="Kalkreuter E."/>
            <person name="Kautsar S.A."/>
            <person name="Yang D."/>
            <person name="Bader C.D."/>
            <person name="Teijaro C.N."/>
            <person name="Fluegel L."/>
            <person name="Davis C.M."/>
            <person name="Simpson J.R."/>
            <person name="Lauterbach L."/>
            <person name="Steele A.D."/>
            <person name="Gui C."/>
            <person name="Meng S."/>
            <person name="Li G."/>
            <person name="Viehrig K."/>
            <person name="Ye F."/>
            <person name="Su P."/>
            <person name="Kiefer A.F."/>
            <person name="Nichols A."/>
            <person name="Cepeda A.J."/>
            <person name="Yan W."/>
            <person name="Fan B."/>
            <person name="Jiang Y."/>
            <person name="Adhikari A."/>
            <person name="Zheng C.-J."/>
            <person name="Schuster L."/>
            <person name="Cowan T.M."/>
            <person name="Smanski M.J."/>
            <person name="Chevrette M.G."/>
            <person name="De Carvalho L.P.S."/>
            <person name="Shen B."/>
        </authorList>
    </citation>
    <scope>NUCLEOTIDE SEQUENCE [LARGE SCALE GENOMIC DNA]</scope>
    <source>
        <strain evidence="7 8">NPDC058328</strain>
    </source>
</reference>
<protein>
    <submittedName>
        <fullName evidence="7">S26 family signal peptidase</fullName>
    </submittedName>
</protein>
<dbReference type="RefSeq" id="WP_149549529.1">
    <property type="nucleotide sequence ID" value="NZ_JBHVZQ010000018.1"/>
</dbReference>
<evidence type="ECO:0000256" key="1">
    <source>
        <dbReference type="ARBA" id="ARBA00004401"/>
    </source>
</evidence>
<dbReference type="InterPro" id="IPR036286">
    <property type="entry name" value="LexA/Signal_pep-like_sf"/>
</dbReference>
<dbReference type="Proteomes" id="UP001601627">
    <property type="component" value="Unassembled WGS sequence"/>
</dbReference>
<dbReference type="PANTHER" id="PTHR43390:SF1">
    <property type="entry name" value="CHLOROPLAST PROCESSING PEPTIDASE"/>
    <property type="match status" value="1"/>
</dbReference>
<dbReference type="InterPro" id="IPR019756">
    <property type="entry name" value="Pept_S26A_signal_pept_1_Ser-AS"/>
</dbReference>
<dbReference type="PANTHER" id="PTHR43390">
    <property type="entry name" value="SIGNAL PEPTIDASE I"/>
    <property type="match status" value="1"/>
</dbReference>
<keyword evidence="8" id="KW-1185">Reference proteome</keyword>
<evidence type="ECO:0000256" key="3">
    <source>
        <dbReference type="ARBA" id="ARBA00022670"/>
    </source>
</evidence>
<feature type="domain" description="Peptidase S26" evidence="6">
    <location>
        <begin position="106"/>
        <end position="143"/>
    </location>
</feature>
<accession>A0ABW6Q9Y0</accession>
<organism evidence="7 8">
    <name type="scientific">Streptomyces marokkonensis</name>
    <dbReference type="NCBI Taxonomy" id="324855"/>
    <lineage>
        <taxon>Bacteria</taxon>
        <taxon>Bacillati</taxon>
        <taxon>Actinomycetota</taxon>
        <taxon>Actinomycetes</taxon>
        <taxon>Kitasatosporales</taxon>
        <taxon>Streptomycetaceae</taxon>
        <taxon>Streptomyces</taxon>
    </lineage>
</organism>
<comment type="subcellular location">
    <subcellularLocation>
        <location evidence="1">Cell membrane</location>
        <topology evidence="1">Single-pass type II membrane protein</topology>
    </subcellularLocation>
</comment>
<keyword evidence="3" id="KW-0645">Protease</keyword>
<proteinExistence type="inferred from homology"/>
<evidence type="ECO:0000256" key="4">
    <source>
        <dbReference type="ARBA" id="ARBA00022801"/>
    </source>
</evidence>
<dbReference type="Gene3D" id="2.10.109.10">
    <property type="entry name" value="Umud Fragment, subunit A"/>
    <property type="match status" value="1"/>
</dbReference>
<dbReference type="SUPFAM" id="SSF51306">
    <property type="entry name" value="LexA/Signal peptidase"/>
    <property type="match status" value="1"/>
</dbReference>
<name>A0ABW6Q9Y0_9ACTN</name>
<feature type="compositionally biased region" description="Basic and acidic residues" evidence="5">
    <location>
        <begin position="170"/>
        <end position="179"/>
    </location>
</feature>
<dbReference type="CDD" id="cd06530">
    <property type="entry name" value="S26_SPase_I"/>
    <property type="match status" value="1"/>
</dbReference>
<evidence type="ECO:0000256" key="2">
    <source>
        <dbReference type="ARBA" id="ARBA00009370"/>
    </source>
</evidence>
<dbReference type="EMBL" id="JBHVZQ010000018">
    <property type="protein sequence ID" value="MFF1275856.1"/>
    <property type="molecule type" value="Genomic_DNA"/>
</dbReference>
<evidence type="ECO:0000313" key="8">
    <source>
        <dbReference type="Proteomes" id="UP001601627"/>
    </source>
</evidence>
<gene>
    <name evidence="7" type="ORF">ACFVZC_21015</name>
</gene>
<evidence type="ECO:0000256" key="5">
    <source>
        <dbReference type="SAM" id="MobiDB-lite"/>
    </source>
</evidence>
<dbReference type="Pfam" id="PF10502">
    <property type="entry name" value="Peptidase_S26"/>
    <property type="match status" value="2"/>
</dbReference>